<evidence type="ECO:0008006" key="9">
    <source>
        <dbReference type="Google" id="ProtNLM"/>
    </source>
</evidence>
<name>A0AAV3Q5T6_LITER</name>
<dbReference type="InterPro" id="IPR016024">
    <property type="entry name" value="ARM-type_fold"/>
</dbReference>
<reference evidence="7 8" key="1">
    <citation type="submission" date="2024-01" db="EMBL/GenBank/DDBJ databases">
        <title>The complete chloroplast genome sequence of Lithospermum erythrorhizon: insights into the phylogenetic relationship among Boraginaceae species and the maternal lineages of purple gromwells.</title>
        <authorList>
            <person name="Okada T."/>
            <person name="Watanabe K."/>
        </authorList>
    </citation>
    <scope>NUCLEOTIDE SEQUENCE [LARGE SCALE GENOMIC DNA]</scope>
</reference>
<dbReference type="SMART" id="SM00320">
    <property type="entry name" value="WD40"/>
    <property type="match status" value="3"/>
</dbReference>
<keyword evidence="2" id="KW-0677">Repeat</keyword>
<dbReference type="PANTHER" id="PTHR35549">
    <property type="entry name" value="OS04G0584500 PROTEIN"/>
    <property type="match status" value="1"/>
</dbReference>
<dbReference type="Gene3D" id="2.130.10.10">
    <property type="entry name" value="YVTN repeat-like/Quinoprotein amine dehydrogenase"/>
    <property type="match status" value="1"/>
</dbReference>
<accession>A0AAV3Q5T6</accession>
<evidence type="ECO:0000256" key="3">
    <source>
        <dbReference type="PROSITE-ProRule" id="PRU00221"/>
    </source>
</evidence>
<feature type="repeat" description="WD" evidence="3">
    <location>
        <begin position="967"/>
        <end position="1006"/>
    </location>
</feature>
<proteinExistence type="predicted"/>
<dbReference type="PANTHER" id="PTHR35549:SF2">
    <property type="entry name" value="TRANSDUCIN_WD40 REPEAT-LIKE SUPERFAMILY PROTEIN"/>
    <property type="match status" value="1"/>
</dbReference>
<comment type="caution">
    <text evidence="7">The sequence shown here is derived from an EMBL/GenBank/DDBJ whole genome shotgun (WGS) entry which is preliminary data.</text>
</comment>
<dbReference type="Pfam" id="PF23654">
    <property type="entry name" value="ARM_LIN_2nd"/>
    <property type="match status" value="1"/>
</dbReference>
<keyword evidence="8" id="KW-1185">Reference proteome</keyword>
<dbReference type="InterPro" id="IPR036322">
    <property type="entry name" value="WD40_repeat_dom_sf"/>
</dbReference>
<keyword evidence="1 3" id="KW-0853">WD repeat</keyword>
<dbReference type="InterPro" id="IPR001680">
    <property type="entry name" value="WD40_rpt"/>
</dbReference>
<dbReference type="Pfam" id="PF00400">
    <property type="entry name" value="WD40"/>
    <property type="match status" value="2"/>
</dbReference>
<dbReference type="PROSITE" id="PS50082">
    <property type="entry name" value="WD_REPEATS_2"/>
    <property type="match status" value="2"/>
</dbReference>
<dbReference type="SUPFAM" id="SSF50978">
    <property type="entry name" value="WD40 repeat-like"/>
    <property type="match status" value="1"/>
</dbReference>
<sequence length="1217" mass="137724">MSSRNSLVFNLVNEKIDLESVRKLVAIINQHLDKLLANAKAWQSLKTKCNSKIKIENQEFFEFADHSVVSNLHWGIENIEAAMQANSADEKASKLKNSENLLQLPSSLDEHEVTAGIPNDYLVAYSYFFLSVVRKLEGDEWQVSVHFLQALLVSPKVVYSELVPKTCHTLFLSCCKGNEKKISHSKRRSKSASLVDFDEVEVNEVMKWIAKEYKARLMYYQIMSCGNMTKKQDIDKGSAFFDDESENIWNQKSQTSQFSNSCNPMDEKLDNLSQVHILACNKNNDNEEMYEGNAYPLCNTTDADMERNSFGETLRSSSIRCLRDILLESDSDILLETDDNSSDDESFSEEYLEECEQALSVSRTNLDNEHAGTSNQNQQAPWEFLYPDGRFCIPQETKHSIRREACGAERVNIFSQGFSRNSNSKQLSEFRLRNRAYISSGGSAEKTTIGELQHQEYQRHSRKCRRSVRKRSEENLDQAGILEKVISSICFSEDMRNFQEDYAVEITAIYEILNNKTGLKYSLLKDVILGQLLKAISTSKEEKVIRASVCILATMISANRSIADDVKRKGLRLYDLATALRRNVHEAATLIYLINPSPAEIKTLELLPCLVDIVCTSRSYKLELRTLITPSAASLMIIEILVTAFDHATNNMHLAVISSPSVLRGLLAIPRNDNIQEVISLAAVLVKCMQFDGACRKYIAEVAPIGQLICLLRSNQNRASYIGLEFFHEMLRVPRSSAINILQQMQKEASVDNFSALRLHIQESELEYKLLAANLLLQLDMLEDKSDGSVYMETAIRVLLESVKCEENSTTQALAASILSNIGGTYSWTGEPYTITWLLKKAGLTSLQQRNMIRNFDFLNESLHHPATDAWSNKLARRLIKYGIPVFHALEKGIVLEERILACLCIYNYTYGRGMKKLFNFSEGVRESLRRLSGSIWLAEELLKVAEYLQPNKWRISCVHTQIMEAGDNSSGAVTALTYYNGYLCSGYEDGSIKLWDIKGQTATLIWDKKEHEKAVRCFAIYEPGNRLLSGSSDKTIKIWQMVQTNLECVEVIRTKEAIRSLDASGKDIFAITKSHKLKVFDSSGKGTNVLKSKRVKSFKLSKGKLYLGCLDSSIQELSIAQTRQLELKAATKTWMLSNKPINSLAIYKDWLYSASVILEGSTIKDWKRITKPQITLVPERKSNILAMEVVEDLIYLNCSGSSNNLPAKNYNGIIRF</sequence>
<dbReference type="PROSITE" id="PS50294">
    <property type="entry name" value="WD_REPEATS_REGION"/>
    <property type="match status" value="1"/>
</dbReference>
<evidence type="ECO:0000313" key="8">
    <source>
        <dbReference type="Proteomes" id="UP001454036"/>
    </source>
</evidence>
<evidence type="ECO:0000259" key="5">
    <source>
        <dbReference type="Pfam" id="PF23628"/>
    </source>
</evidence>
<feature type="repeat" description="WD" evidence="3">
    <location>
        <begin position="1009"/>
        <end position="1042"/>
    </location>
</feature>
<dbReference type="Pfam" id="PF23628">
    <property type="entry name" value="ARM_LIN_C"/>
    <property type="match status" value="1"/>
</dbReference>
<feature type="domain" description="Putative E3 ubiquitin-protein ligase LIN ARM-like" evidence="5">
    <location>
        <begin position="641"/>
        <end position="891"/>
    </location>
</feature>
<dbReference type="SUPFAM" id="SSF48371">
    <property type="entry name" value="ARM repeat"/>
    <property type="match status" value="1"/>
</dbReference>
<evidence type="ECO:0000256" key="1">
    <source>
        <dbReference type="ARBA" id="ARBA00022574"/>
    </source>
</evidence>
<gene>
    <name evidence="7" type="ORF">LIER_16226</name>
</gene>
<evidence type="ECO:0000259" key="6">
    <source>
        <dbReference type="Pfam" id="PF23654"/>
    </source>
</evidence>
<dbReference type="InterPro" id="IPR056512">
    <property type="entry name" value="LIN_N"/>
</dbReference>
<dbReference type="Pfam" id="PF23568">
    <property type="entry name" value="ARM_LIN"/>
    <property type="match status" value="1"/>
</dbReference>
<feature type="domain" description="Putative E3 ubiquitin-protein ligase LIN ARM repeats" evidence="6">
    <location>
        <begin position="479"/>
        <end position="639"/>
    </location>
</feature>
<dbReference type="Proteomes" id="UP001454036">
    <property type="component" value="Unassembled WGS sequence"/>
</dbReference>
<evidence type="ECO:0000259" key="4">
    <source>
        <dbReference type="Pfam" id="PF23568"/>
    </source>
</evidence>
<organism evidence="7 8">
    <name type="scientific">Lithospermum erythrorhizon</name>
    <name type="common">Purple gromwell</name>
    <name type="synonym">Lithospermum officinale var. erythrorhizon</name>
    <dbReference type="NCBI Taxonomy" id="34254"/>
    <lineage>
        <taxon>Eukaryota</taxon>
        <taxon>Viridiplantae</taxon>
        <taxon>Streptophyta</taxon>
        <taxon>Embryophyta</taxon>
        <taxon>Tracheophyta</taxon>
        <taxon>Spermatophyta</taxon>
        <taxon>Magnoliopsida</taxon>
        <taxon>eudicotyledons</taxon>
        <taxon>Gunneridae</taxon>
        <taxon>Pentapetalae</taxon>
        <taxon>asterids</taxon>
        <taxon>lamiids</taxon>
        <taxon>Boraginales</taxon>
        <taxon>Boraginaceae</taxon>
        <taxon>Boraginoideae</taxon>
        <taxon>Lithospermeae</taxon>
        <taxon>Lithospermum</taxon>
    </lineage>
</organism>
<dbReference type="AlphaFoldDB" id="A0AAV3Q5T6"/>
<feature type="domain" description="Putative E3 ubiquitin-protein ligase LIN N-terminal" evidence="4">
    <location>
        <begin position="21"/>
        <end position="214"/>
    </location>
</feature>
<dbReference type="InterPro" id="IPR056514">
    <property type="entry name" value="ARM_LIN_2nd"/>
</dbReference>
<dbReference type="InterPro" id="IPR019775">
    <property type="entry name" value="WD40_repeat_CS"/>
</dbReference>
<dbReference type="PROSITE" id="PS00678">
    <property type="entry name" value="WD_REPEATS_1"/>
    <property type="match status" value="1"/>
</dbReference>
<protein>
    <recommendedName>
        <fullName evidence="9">E3 ubiquitin-protein ligase LIN-1</fullName>
    </recommendedName>
</protein>
<dbReference type="InterPro" id="IPR015943">
    <property type="entry name" value="WD40/YVTN_repeat-like_dom_sf"/>
</dbReference>
<dbReference type="InterPro" id="IPR055566">
    <property type="entry name" value="ARM_LIN"/>
</dbReference>
<evidence type="ECO:0000313" key="7">
    <source>
        <dbReference type="EMBL" id="GAA0159457.1"/>
    </source>
</evidence>
<evidence type="ECO:0000256" key="2">
    <source>
        <dbReference type="ARBA" id="ARBA00022737"/>
    </source>
</evidence>
<dbReference type="EMBL" id="BAABME010003607">
    <property type="protein sequence ID" value="GAA0159457.1"/>
    <property type="molecule type" value="Genomic_DNA"/>
</dbReference>